<organism evidence="1 2">
    <name type="scientific">Trinickia caryophylli</name>
    <name type="common">Paraburkholderia caryophylli</name>
    <dbReference type="NCBI Taxonomy" id="28094"/>
    <lineage>
        <taxon>Bacteria</taxon>
        <taxon>Pseudomonadati</taxon>
        <taxon>Pseudomonadota</taxon>
        <taxon>Betaproteobacteria</taxon>
        <taxon>Burkholderiales</taxon>
        <taxon>Burkholderiaceae</taxon>
        <taxon>Trinickia</taxon>
    </lineage>
</organism>
<dbReference type="GeneID" id="95551484"/>
<accession>A0A1X7DYJ3</accession>
<dbReference type="Proteomes" id="UP000192911">
    <property type="component" value="Unassembled WGS sequence"/>
</dbReference>
<reference evidence="2" key="1">
    <citation type="submission" date="2017-04" db="EMBL/GenBank/DDBJ databases">
        <authorList>
            <person name="Varghese N."/>
            <person name="Submissions S."/>
        </authorList>
    </citation>
    <scope>NUCLEOTIDE SEQUENCE [LARGE SCALE GENOMIC DNA]</scope>
    <source>
        <strain evidence="2">Ballard 720</strain>
    </source>
</reference>
<dbReference type="RefSeq" id="WP_102622838.1">
    <property type="nucleotide sequence ID" value="NZ_BSQD01000005.1"/>
</dbReference>
<keyword evidence="2" id="KW-1185">Reference proteome</keyword>
<proteinExistence type="predicted"/>
<dbReference type="STRING" id="28094.SAMN06295900_104250"/>
<dbReference type="EMBL" id="FXAH01000004">
    <property type="protein sequence ID" value="SMF24036.1"/>
    <property type="molecule type" value="Genomic_DNA"/>
</dbReference>
<evidence type="ECO:0000313" key="1">
    <source>
        <dbReference type="EMBL" id="SMF24036.1"/>
    </source>
</evidence>
<sequence>MPNVSVRPEHAQQLISIITQAIRAAALAPSEREALDIAGAALASAAALAKADSNQRSEPILSLFSTN</sequence>
<dbReference type="AlphaFoldDB" id="A0A1X7DYJ3"/>
<name>A0A1X7DYJ3_TRICW</name>
<evidence type="ECO:0000313" key="2">
    <source>
        <dbReference type="Proteomes" id="UP000192911"/>
    </source>
</evidence>
<gene>
    <name evidence="1" type="ORF">SAMN06295900_104250</name>
</gene>
<protein>
    <submittedName>
        <fullName evidence="1">Uncharacterized protein</fullName>
    </submittedName>
</protein>